<evidence type="ECO:0000256" key="1">
    <source>
        <dbReference type="SAM" id="SignalP"/>
    </source>
</evidence>
<feature type="chain" id="PRO_5045533566" evidence="1">
    <location>
        <begin position="22"/>
        <end position="446"/>
    </location>
</feature>
<dbReference type="EMBL" id="JBHLZF010000001">
    <property type="protein sequence ID" value="MFB9896941.1"/>
    <property type="molecule type" value="Genomic_DNA"/>
</dbReference>
<dbReference type="RefSeq" id="WP_052323272.1">
    <property type="nucleotide sequence ID" value="NZ_JADU01000008.1"/>
</dbReference>
<proteinExistence type="predicted"/>
<dbReference type="InterPro" id="IPR023614">
    <property type="entry name" value="Porin_dom_sf"/>
</dbReference>
<evidence type="ECO:0000313" key="3">
    <source>
        <dbReference type="Proteomes" id="UP001589688"/>
    </source>
</evidence>
<keyword evidence="1" id="KW-0732">Signal</keyword>
<dbReference type="Proteomes" id="UP001589688">
    <property type="component" value="Unassembled WGS sequence"/>
</dbReference>
<reference evidence="2 3" key="1">
    <citation type="submission" date="2024-09" db="EMBL/GenBank/DDBJ databases">
        <authorList>
            <person name="Sun Q."/>
            <person name="Mori K."/>
        </authorList>
    </citation>
    <scope>NUCLEOTIDE SEQUENCE [LARGE SCALE GENOMIC DNA]</scope>
    <source>
        <strain evidence="2 3">ATCC 51272</strain>
    </source>
</reference>
<keyword evidence="3" id="KW-1185">Reference proteome</keyword>
<dbReference type="Gene3D" id="2.40.160.10">
    <property type="entry name" value="Porin"/>
    <property type="match status" value="1"/>
</dbReference>
<accession>A0ABV5ZHV1</accession>
<name>A0ABV5ZHV1_9BACT</name>
<protein>
    <submittedName>
        <fullName evidence="2">Porin</fullName>
    </submittedName>
</protein>
<dbReference type="Pfam" id="PF07396">
    <property type="entry name" value="Porin_O_P"/>
    <property type="match status" value="1"/>
</dbReference>
<dbReference type="SUPFAM" id="SSF56935">
    <property type="entry name" value="Porins"/>
    <property type="match status" value="1"/>
</dbReference>
<evidence type="ECO:0000313" key="2">
    <source>
        <dbReference type="EMBL" id="MFB9896941.1"/>
    </source>
</evidence>
<sequence length="446" mass="48466">MKINCIFAAIVAASLSATVCAETANPAAPEDNALGKAAASLHATAARLDSIAAAPQASGRQATHYDMENGVLPIADNRGFSLQSADGRFILKPYLMLQTTLTYNYYADEGLDKAYNQDNIANSGFAIPFGIIGFTGRAFGKIDYNICVNAAATGGAILQQAWIDYAVSPALRFRAGKQKTPFAAAFLTTLGETLFPMMPTSLTSAVILPHSLNAVTPPINTGWDLGFKMHGLIANKWGYELGLFNGTGGTVNTATKTISDDNHLPSLLYAARLTFQGNGPMPMSQGNPNLTQLGTKYVIGLSANYNNEAEYESTNDFRAGVDFALLSGRWSVAAEAYYMNMGFTKRQKIDESYNYMGAYAQLGYFVGRDWQLGLRYDWMDRNGNHKDGSLNSPAVVCNYFVPKTNIKVSAMYQYIGRWGHDTQLDRDLDDLGIATHTACVMLQYAF</sequence>
<organism evidence="2 3">
    <name type="scientific">Hallella seregens ATCC 51272</name>
    <dbReference type="NCBI Taxonomy" id="1336250"/>
    <lineage>
        <taxon>Bacteria</taxon>
        <taxon>Pseudomonadati</taxon>
        <taxon>Bacteroidota</taxon>
        <taxon>Bacteroidia</taxon>
        <taxon>Bacteroidales</taxon>
        <taxon>Prevotellaceae</taxon>
        <taxon>Hallella</taxon>
    </lineage>
</organism>
<dbReference type="InterPro" id="IPR010870">
    <property type="entry name" value="Porin_O/P"/>
</dbReference>
<comment type="caution">
    <text evidence="2">The sequence shown here is derived from an EMBL/GenBank/DDBJ whole genome shotgun (WGS) entry which is preliminary data.</text>
</comment>
<gene>
    <name evidence="2" type="ORF">ACFFK8_03695</name>
</gene>
<feature type="signal peptide" evidence="1">
    <location>
        <begin position="1"/>
        <end position="21"/>
    </location>
</feature>